<accession>A0A317VSH5</accession>
<evidence type="ECO:0000256" key="1">
    <source>
        <dbReference type="SAM" id="MobiDB-lite"/>
    </source>
</evidence>
<protein>
    <submittedName>
        <fullName evidence="2">Uncharacterized protein</fullName>
    </submittedName>
</protein>
<feature type="region of interest" description="Disordered" evidence="1">
    <location>
        <begin position="14"/>
        <end position="41"/>
    </location>
</feature>
<dbReference type="EMBL" id="MSFL01000020">
    <property type="protein sequence ID" value="PWY76261.1"/>
    <property type="molecule type" value="Genomic_DNA"/>
</dbReference>
<sequence length="180" mass="18825">MVCLPALPACNISGDGPRLPAQPSPARASQTTTGPSSPTCSIPGTALRVSTYFPPSISILCDSIARDFPPAIDIGSNATADQDLLPPLPPESAASTSSTAAHIRFIPTGTPHAIPGLAGDHRSYHGGGHAQRDNPSLYLDVCSPSIGHRHRVPQVTQVTQQQSAKISQICIQDDIHDIIE</sequence>
<dbReference type="VEuPathDB" id="FungiDB:BO70DRAFT_93196"/>
<comment type="caution">
    <text evidence="2">The sequence shown here is derived from an EMBL/GenBank/DDBJ whole genome shotgun (WGS) entry which is preliminary data.</text>
</comment>
<dbReference type="Proteomes" id="UP000247233">
    <property type="component" value="Unassembled WGS sequence"/>
</dbReference>
<dbReference type="AlphaFoldDB" id="A0A317VSH5"/>
<reference evidence="2 3" key="1">
    <citation type="submission" date="2016-12" db="EMBL/GenBank/DDBJ databases">
        <title>The genomes of Aspergillus section Nigri reveals drivers in fungal speciation.</title>
        <authorList>
            <consortium name="DOE Joint Genome Institute"/>
            <person name="Vesth T.C."/>
            <person name="Nybo J."/>
            <person name="Theobald S."/>
            <person name="Brandl J."/>
            <person name="Frisvad J.C."/>
            <person name="Nielsen K.F."/>
            <person name="Lyhne E.K."/>
            <person name="Kogle M.E."/>
            <person name="Kuo A."/>
            <person name="Riley R."/>
            <person name="Clum A."/>
            <person name="Nolan M."/>
            <person name="Lipzen A."/>
            <person name="Salamov A."/>
            <person name="Henrissat B."/>
            <person name="Wiebenga A."/>
            <person name="De Vries R.P."/>
            <person name="Grigoriev I.V."/>
            <person name="Mortensen U.H."/>
            <person name="Andersen M.R."/>
            <person name="Baker S.E."/>
        </authorList>
    </citation>
    <scope>NUCLEOTIDE SEQUENCE [LARGE SCALE GENOMIC DNA]</scope>
    <source>
        <strain evidence="2 3">CBS 117.55</strain>
    </source>
</reference>
<evidence type="ECO:0000313" key="3">
    <source>
        <dbReference type="Proteomes" id="UP000247233"/>
    </source>
</evidence>
<organism evidence="2 3">
    <name type="scientific">Aspergillus heteromorphus CBS 117.55</name>
    <dbReference type="NCBI Taxonomy" id="1448321"/>
    <lineage>
        <taxon>Eukaryota</taxon>
        <taxon>Fungi</taxon>
        <taxon>Dikarya</taxon>
        <taxon>Ascomycota</taxon>
        <taxon>Pezizomycotina</taxon>
        <taxon>Eurotiomycetes</taxon>
        <taxon>Eurotiomycetidae</taxon>
        <taxon>Eurotiales</taxon>
        <taxon>Aspergillaceae</taxon>
        <taxon>Aspergillus</taxon>
        <taxon>Aspergillus subgen. Circumdati</taxon>
    </lineage>
</organism>
<gene>
    <name evidence="2" type="ORF">BO70DRAFT_93196</name>
</gene>
<proteinExistence type="predicted"/>
<dbReference type="RefSeq" id="XP_025397625.1">
    <property type="nucleotide sequence ID" value="XM_025548853.1"/>
</dbReference>
<evidence type="ECO:0000313" key="2">
    <source>
        <dbReference type="EMBL" id="PWY76261.1"/>
    </source>
</evidence>
<dbReference type="GeneID" id="37071090"/>
<keyword evidence="3" id="KW-1185">Reference proteome</keyword>
<feature type="compositionally biased region" description="Polar residues" evidence="1">
    <location>
        <begin position="27"/>
        <end position="41"/>
    </location>
</feature>
<name>A0A317VSH5_9EURO</name>